<evidence type="ECO:0000256" key="1">
    <source>
        <dbReference type="SAM" id="Phobius"/>
    </source>
</evidence>
<proteinExistence type="predicted"/>
<evidence type="ECO:0000313" key="2">
    <source>
        <dbReference type="EMBL" id="KZR97554.1"/>
    </source>
</evidence>
<organism evidence="2 3">
    <name type="scientific">Daphnia magna</name>
    <dbReference type="NCBI Taxonomy" id="35525"/>
    <lineage>
        <taxon>Eukaryota</taxon>
        <taxon>Metazoa</taxon>
        <taxon>Ecdysozoa</taxon>
        <taxon>Arthropoda</taxon>
        <taxon>Crustacea</taxon>
        <taxon>Branchiopoda</taxon>
        <taxon>Diplostraca</taxon>
        <taxon>Cladocera</taxon>
        <taxon>Anomopoda</taxon>
        <taxon>Daphniidae</taxon>
        <taxon>Daphnia</taxon>
    </lineage>
</organism>
<keyword evidence="3" id="KW-1185">Reference proteome</keyword>
<name>A0A162D1W1_9CRUS</name>
<dbReference type="Proteomes" id="UP000076858">
    <property type="component" value="Unassembled WGS sequence"/>
</dbReference>
<comment type="caution">
    <text evidence="2">The sequence shown here is derived from an EMBL/GenBank/DDBJ whole genome shotgun (WGS) entry which is preliminary data.</text>
</comment>
<accession>A0A162D1W1</accession>
<keyword evidence="1" id="KW-1133">Transmembrane helix</keyword>
<sequence length="308" mass="34688">MVKTDGGSNMIDNTFMNDIPGWHNEHEFSANDHQSDYVPAQPSTSTSSPSELDILAAETTQSMAGIEIVDATESDPLWVLLQELGFNFSETELNDEDDVSEFCDLERELEEHLPSTESAFEPLDDDYILYSRLRFDCVAHKLQLVVKDGFKPLSAIQTDTTLLTRLMAVKKHGTLTAYQRIVLKEIVAILKPVEAASNDFQADFKTVGNVIPAYLGLMNALTLTVRDRNGVQIPNPNSRLTPLVKYCNGFVAGLRLSLERRFLFILRDVHYVMGNLNCLIWYYFFTLTICFASQAQYLIRGSSKLGLR</sequence>
<feature type="transmembrane region" description="Helical" evidence="1">
    <location>
        <begin position="280"/>
        <end position="299"/>
    </location>
</feature>
<dbReference type="AlphaFoldDB" id="A0A162D1W1"/>
<dbReference type="InterPro" id="IPR012337">
    <property type="entry name" value="RNaseH-like_sf"/>
</dbReference>
<dbReference type="EMBL" id="LRGB01020920">
    <property type="protein sequence ID" value="KZR97554.1"/>
    <property type="molecule type" value="Genomic_DNA"/>
</dbReference>
<keyword evidence="1" id="KW-0472">Membrane</keyword>
<evidence type="ECO:0000313" key="3">
    <source>
        <dbReference type="Proteomes" id="UP000076858"/>
    </source>
</evidence>
<protein>
    <submittedName>
        <fullName evidence="2">Uncharacterized protein</fullName>
    </submittedName>
</protein>
<gene>
    <name evidence="2" type="ORF">APZ42_007496</name>
</gene>
<keyword evidence="1" id="KW-0812">Transmembrane</keyword>
<dbReference type="SUPFAM" id="SSF53098">
    <property type="entry name" value="Ribonuclease H-like"/>
    <property type="match status" value="1"/>
</dbReference>
<dbReference type="OrthoDB" id="1607513at2759"/>
<reference evidence="2 3" key="1">
    <citation type="submission" date="2016-03" db="EMBL/GenBank/DDBJ databases">
        <title>EvidentialGene: Evidence-directed Construction of Genes on Genomes.</title>
        <authorList>
            <person name="Gilbert D.G."/>
            <person name="Choi J.-H."/>
            <person name="Mockaitis K."/>
            <person name="Colbourne J."/>
            <person name="Pfrender M."/>
        </authorList>
    </citation>
    <scope>NUCLEOTIDE SEQUENCE [LARGE SCALE GENOMIC DNA]</scope>
    <source>
        <strain evidence="2 3">Xinb3</strain>
        <tissue evidence="2">Complete organism</tissue>
    </source>
</reference>